<evidence type="ECO:0000256" key="1">
    <source>
        <dbReference type="SAM" id="Phobius"/>
    </source>
</evidence>
<feature type="transmembrane region" description="Helical" evidence="1">
    <location>
        <begin position="70"/>
        <end position="92"/>
    </location>
</feature>
<proteinExistence type="predicted"/>
<sequence>MIIQRSEHIREQYTTARKGRSVKVEGRQISTEELNLRIFTRITVTCVIFDECIHEFTFNIIQRMRQHTHIILPCLVFIVIFVMHHVSVMVQYEHDKATKFRCPYIMCSKSTQIKNDEIKVAAKSNTSVKLHPTEHFLTLFTTFDPNMEKFVVYNNTLHNWKLLKPDVKLVFFSDDNKLRTHVKSIGWDVTLRIPHKSCNGTPVLKEMFLKIKSIFKSKFYAYANADILFDRGLLNTLHYLSKFHRLYYHPLLVSGKRMDFHIDRLNTERISGYTDIENLIIQSSMSYGFAEDYFIVNSQFPWKIVSDVVIGRSMVDNYIVYMARKNRNINVIDSSATIGALHQKTDQRIKIKMGNCNRKIIGSKFSRHMISRGNIECAPWETRNINNEIAFIKRGMFTTVC</sequence>
<gene>
    <name evidence="2" type="ORF">MCOR_3444</name>
</gene>
<accession>A0A6J8A500</accession>
<dbReference type="Proteomes" id="UP000507470">
    <property type="component" value="Unassembled WGS sequence"/>
</dbReference>
<protein>
    <submittedName>
        <fullName evidence="2">Uncharacterized protein</fullName>
    </submittedName>
</protein>
<keyword evidence="1" id="KW-0472">Membrane</keyword>
<keyword evidence="1" id="KW-1133">Transmembrane helix</keyword>
<keyword evidence="1" id="KW-0812">Transmembrane</keyword>
<reference evidence="2 3" key="1">
    <citation type="submission" date="2020-06" db="EMBL/GenBank/DDBJ databases">
        <authorList>
            <person name="Li R."/>
            <person name="Bekaert M."/>
        </authorList>
    </citation>
    <scope>NUCLEOTIDE SEQUENCE [LARGE SCALE GENOMIC DNA]</scope>
    <source>
        <strain evidence="3">wild</strain>
    </source>
</reference>
<name>A0A6J8A500_MYTCO</name>
<organism evidence="2 3">
    <name type="scientific">Mytilus coruscus</name>
    <name type="common">Sea mussel</name>
    <dbReference type="NCBI Taxonomy" id="42192"/>
    <lineage>
        <taxon>Eukaryota</taxon>
        <taxon>Metazoa</taxon>
        <taxon>Spiralia</taxon>
        <taxon>Lophotrochozoa</taxon>
        <taxon>Mollusca</taxon>
        <taxon>Bivalvia</taxon>
        <taxon>Autobranchia</taxon>
        <taxon>Pteriomorphia</taxon>
        <taxon>Mytilida</taxon>
        <taxon>Mytiloidea</taxon>
        <taxon>Mytilidae</taxon>
        <taxon>Mytilinae</taxon>
        <taxon>Mytilus</taxon>
    </lineage>
</organism>
<dbReference type="EMBL" id="CACVKT020000585">
    <property type="protein sequence ID" value="CAC5361243.1"/>
    <property type="molecule type" value="Genomic_DNA"/>
</dbReference>
<dbReference type="AlphaFoldDB" id="A0A6J8A500"/>
<keyword evidence="3" id="KW-1185">Reference proteome</keyword>
<evidence type="ECO:0000313" key="2">
    <source>
        <dbReference type="EMBL" id="CAC5361243.1"/>
    </source>
</evidence>
<evidence type="ECO:0000313" key="3">
    <source>
        <dbReference type="Proteomes" id="UP000507470"/>
    </source>
</evidence>